<comment type="catalytic activity">
    <reaction evidence="9">
        <text>ATP + H2O = ADP + phosphate + H(+)</text>
        <dbReference type="Rhea" id="RHEA:13065"/>
        <dbReference type="ChEBI" id="CHEBI:15377"/>
        <dbReference type="ChEBI" id="CHEBI:15378"/>
        <dbReference type="ChEBI" id="CHEBI:30616"/>
        <dbReference type="ChEBI" id="CHEBI:43474"/>
        <dbReference type="ChEBI" id="CHEBI:456216"/>
        <dbReference type="EC" id="5.6.2.3"/>
    </reaction>
</comment>
<comment type="caution">
    <text evidence="13">The sequence shown here is derived from an EMBL/GenBank/DDBJ whole genome shotgun (WGS) entry which is preliminary data.</text>
</comment>
<evidence type="ECO:0000256" key="8">
    <source>
        <dbReference type="ARBA" id="ARBA00034617"/>
    </source>
</evidence>
<evidence type="ECO:0000256" key="3">
    <source>
        <dbReference type="ARBA" id="ARBA00022801"/>
    </source>
</evidence>
<keyword evidence="4" id="KW-0347">Helicase</keyword>
<sequence>MVDNLGKVVGKVGSTSYPTNVEIISRYPIPIGTYVAIPFKSLDISSGRSTDCYAIGVISNTSYRRIIPVSPTATSSETIGLEDEILRYSPSTARIIALICNDGGKPSIRVPNVPPPPDSEVFLAPTEMLYMLFSCRKDGSIKIGSLLSRPEIEIYVDLNALTKHLFIAGTTGSGKSNTVAVLADRIASYGGTVVIYDVHGEYVSLEVGEDVRKITIDYRINPLEIPPRVLARMIIPEGGATVQRMLVSKALAMAQKLFRELKKRYGLTEKALENIVNVAKELKIDSSAALSTLDSLSKEDLESIEETTEDIDTKFINKFKEVTKNIVSRLSSSKQSLTDSASKACAKIDEFFDNAALSFETPNIGSLLGSPSTLVVLNVSLLNDEQKDYVLKVMLDEILWFAKYSYFIGRPQPVIVFIEEAHLFLSNTKTTVSKNSVERVAREGRKFGVALGIVSQRPRNIDLNTLSQIQNFVFMKLVQDADQEAIMNASDMLTEDLARSLSVMGTGEALILGEWIGRFPVFAKIDKHEGKKIGASLDIASLWRNSRSGIYSTAVSQEASKDIDELFS</sequence>
<dbReference type="AlphaFoldDB" id="A0A7C2VLN6"/>
<evidence type="ECO:0000259" key="12">
    <source>
        <dbReference type="Pfam" id="PF05872"/>
    </source>
</evidence>
<feature type="domain" description="Helicase HerA-like C-terminal" evidence="12">
    <location>
        <begin position="414"/>
        <end position="511"/>
    </location>
</feature>
<evidence type="ECO:0000256" key="5">
    <source>
        <dbReference type="ARBA" id="ARBA00022840"/>
    </source>
</evidence>
<evidence type="ECO:0000256" key="4">
    <source>
        <dbReference type="ARBA" id="ARBA00022806"/>
    </source>
</evidence>
<feature type="domain" description="Helicase HerA central" evidence="11">
    <location>
        <begin position="141"/>
        <end position="398"/>
    </location>
</feature>
<evidence type="ECO:0000256" key="10">
    <source>
        <dbReference type="ARBA" id="ARBA00048988"/>
    </source>
</evidence>
<keyword evidence="5 13" id="KW-0067">ATP-binding</keyword>
<dbReference type="InterPro" id="IPR002789">
    <property type="entry name" value="HerA_central"/>
</dbReference>
<comment type="catalytic activity">
    <reaction evidence="10">
        <text>ATP + H2O = ADP + phosphate + H(+)</text>
        <dbReference type="Rhea" id="RHEA:13065"/>
        <dbReference type="ChEBI" id="CHEBI:15377"/>
        <dbReference type="ChEBI" id="CHEBI:15378"/>
        <dbReference type="ChEBI" id="CHEBI:30616"/>
        <dbReference type="ChEBI" id="CHEBI:43474"/>
        <dbReference type="ChEBI" id="CHEBI:456216"/>
        <dbReference type="EC" id="5.6.2.4"/>
    </reaction>
</comment>
<dbReference type="InterPro" id="IPR027417">
    <property type="entry name" value="P-loop_NTPase"/>
</dbReference>
<dbReference type="GO" id="GO:0003677">
    <property type="term" value="F:DNA binding"/>
    <property type="evidence" value="ECO:0007669"/>
    <property type="project" value="UniProtKB-KW"/>
</dbReference>
<keyword evidence="6" id="KW-0238">DNA-binding</keyword>
<organism evidence="13">
    <name type="scientific">Ignisphaera aggregans</name>
    <dbReference type="NCBI Taxonomy" id="334771"/>
    <lineage>
        <taxon>Archaea</taxon>
        <taxon>Thermoproteota</taxon>
        <taxon>Thermoprotei</taxon>
        <taxon>Desulfurococcales</taxon>
        <taxon>Desulfurococcaceae</taxon>
        <taxon>Ignisphaera</taxon>
    </lineage>
</organism>
<protein>
    <submittedName>
        <fullName evidence="13">ATP-binding protein</fullName>
    </submittedName>
</protein>
<proteinExistence type="inferred from homology"/>
<dbReference type="Gene3D" id="3.40.50.300">
    <property type="entry name" value="P-loop containing nucleotide triphosphate hydrolases"/>
    <property type="match status" value="2"/>
</dbReference>
<dbReference type="GO" id="GO:0043138">
    <property type="term" value="F:3'-5' DNA helicase activity"/>
    <property type="evidence" value="ECO:0007669"/>
    <property type="project" value="UniProtKB-EC"/>
</dbReference>
<evidence type="ECO:0000256" key="6">
    <source>
        <dbReference type="ARBA" id="ARBA00023125"/>
    </source>
</evidence>
<dbReference type="SUPFAM" id="SSF52540">
    <property type="entry name" value="P-loop containing nucleoside triphosphate hydrolases"/>
    <property type="match status" value="1"/>
</dbReference>
<dbReference type="Pfam" id="PF05872">
    <property type="entry name" value="HerA_C"/>
    <property type="match status" value="1"/>
</dbReference>
<comment type="similarity">
    <text evidence="1">Belongs to the HerA family.</text>
</comment>
<evidence type="ECO:0000256" key="7">
    <source>
        <dbReference type="ARBA" id="ARBA00023235"/>
    </source>
</evidence>
<dbReference type="PANTHER" id="PTHR42957">
    <property type="entry name" value="HELICASE MJ1565-RELATED"/>
    <property type="match status" value="1"/>
</dbReference>
<reference evidence="13" key="1">
    <citation type="journal article" date="2020" name="mSystems">
        <title>Genome- and Community-Level Interaction Insights into Carbon Utilization and Element Cycling Functions of Hydrothermarchaeota in Hydrothermal Sediment.</title>
        <authorList>
            <person name="Zhou Z."/>
            <person name="Liu Y."/>
            <person name="Xu W."/>
            <person name="Pan J."/>
            <person name="Luo Z.H."/>
            <person name="Li M."/>
        </authorList>
    </citation>
    <scope>NUCLEOTIDE SEQUENCE [LARGE SCALE GENOMIC DNA]</scope>
    <source>
        <strain evidence="13">SpSt-16</strain>
    </source>
</reference>
<dbReference type="InterPro" id="IPR008571">
    <property type="entry name" value="HerA-like"/>
</dbReference>
<keyword evidence="7" id="KW-0413">Isomerase</keyword>
<dbReference type="GO" id="GO:0005524">
    <property type="term" value="F:ATP binding"/>
    <property type="evidence" value="ECO:0007669"/>
    <property type="project" value="UniProtKB-KW"/>
</dbReference>
<dbReference type="EMBL" id="DSGT01000009">
    <property type="protein sequence ID" value="HEW53140.1"/>
    <property type="molecule type" value="Genomic_DNA"/>
</dbReference>
<evidence type="ECO:0000256" key="1">
    <source>
        <dbReference type="ARBA" id="ARBA00007816"/>
    </source>
</evidence>
<evidence type="ECO:0000256" key="2">
    <source>
        <dbReference type="ARBA" id="ARBA00022741"/>
    </source>
</evidence>
<name>A0A7C2VLN6_9CREN</name>
<dbReference type="PANTHER" id="PTHR42957:SF1">
    <property type="entry name" value="HELICASE MJ1565-RELATED"/>
    <property type="match status" value="1"/>
</dbReference>
<comment type="catalytic activity">
    <reaction evidence="8">
        <text>Couples ATP hydrolysis with the unwinding of duplex DNA by translocating in the 3'-5' direction.</text>
        <dbReference type="EC" id="5.6.2.4"/>
    </reaction>
</comment>
<dbReference type="GO" id="GO:0016787">
    <property type="term" value="F:hydrolase activity"/>
    <property type="evidence" value="ECO:0007669"/>
    <property type="project" value="UniProtKB-KW"/>
</dbReference>
<accession>A0A7C2VLN6</accession>
<keyword evidence="2" id="KW-0547">Nucleotide-binding</keyword>
<keyword evidence="3" id="KW-0378">Hydrolase</keyword>
<evidence type="ECO:0000259" key="11">
    <source>
        <dbReference type="Pfam" id="PF01935"/>
    </source>
</evidence>
<dbReference type="GO" id="GO:0043139">
    <property type="term" value="F:5'-3' DNA helicase activity"/>
    <property type="evidence" value="ECO:0007669"/>
    <property type="project" value="UniProtKB-EC"/>
</dbReference>
<evidence type="ECO:0000313" key="13">
    <source>
        <dbReference type="EMBL" id="HEW53140.1"/>
    </source>
</evidence>
<dbReference type="Pfam" id="PF01935">
    <property type="entry name" value="DUF87"/>
    <property type="match status" value="1"/>
</dbReference>
<gene>
    <name evidence="13" type="ORF">ENO77_03095</name>
</gene>
<dbReference type="CDD" id="cd01127">
    <property type="entry name" value="TrwB_TraG_TraD_VirD4"/>
    <property type="match status" value="1"/>
</dbReference>
<evidence type="ECO:0000256" key="9">
    <source>
        <dbReference type="ARBA" id="ARBA00048954"/>
    </source>
</evidence>
<dbReference type="InterPro" id="IPR033186">
    <property type="entry name" value="HerA_C"/>
</dbReference>